<dbReference type="AlphaFoldDB" id="A0A0B7BWB3"/>
<accession>A0A0B7BWB3</accession>
<reference evidence="1" key="1">
    <citation type="submission" date="2014-12" db="EMBL/GenBank/DDBJ databases">
        <title>Insight into the proteome of Arion vulgaris.</title>
        <authorList>
            <person name="Aradska J."/>
            <person name="Bulat T."/>
            <person name="Smidak R."/>
            <person name="Sarate P."/>
            <person name="Gangsoo J."/>
            <person name="Sialana F."/>
            <person name="Bilban M."/>
            <person name="Lubec G."/>
        </authorList>
    </citation>
    <scope>NUCLEOTIDE SEQUENCE</scope>
    <source>
        <tissue evidence="1">Skin</tissue>
    </source>
</reference>
<feature type="non-terminal residue" evidence="1">
    <location>
        <position position="71"/>
    </location>
</feature>
<organism evidence="1">
    <name type="scientific">Arion vulgaris</name>
    <dbReference type="NCBI Taxonomy" id="1028688"/>
    <lineage>
        <taxon>Eukaryota</taxon>
        <taxon>Metazoa</taxon>
        <taxon>Spiralia</taxon>
        <taxon>Lophotrochozoa</taxon>
        <taxon>Mollusca</taxon>
        <taxon>Gastropoda</taxon>
        <taxon>Heterobranchia</taxon>
        <taxon>Euthyneura</taxon>
        <taxon>Panpulmonata</taxon>
        <taxon>Eupulmonata</taxon>
        <taxon>Stylommatophora</taxon>
        <taxon>Helicina</taxon>
        <taxon>Arionoidea</taxon>
        <taxon>Arionidae</taxon>
        <taxon>Arion</taxon>
    </lineage>
</organism>
<evidence type="ECO:0000313" key="1">
    <source>
        <dbReference type="EMBL" id="CEK97469.1"/>
    </source>
</evidence>
<sequence length="71" mass="8098">ELVRRLRQCATLHTSSLQNTPSRQYIRCIMIPIITHTDQSNNTCQYTRGGLHTSSSHIHINQITHANTQEA</sequence>
<feature type="non-terminal residue" evidence="1">
    <location>
        <position position="1"/>
    </location>
</feature>
<gene>
    <name evidence="1" type="primary">ORF215900</name>
</gene>
<name>A0A0B7BWB3_9EUPU</name>
<protein>
    <submittedName>
        <fullName evidence="1">Uncharacterized protein</fullName>
    </submittedName>
</protein>
<proteinExistence type="predicted"/>
<dbReference type="EMBL" id="HACG01050604">
    <property type="protein sequence ID" value="CEK97469.1"/>
    <property type="molecule type" value="Transcribed_RNA"/>
</dbReference>